<accession>A0A0A8K6X2</accession>
<gene>
    <name evidence="1" type="ORF">GL4_3239</name>
</gene>
<dbReference type="KEGG" id="mcg:GL4_3239"/>
<dbReference type="SUPFAM" id="SSF47226">
    <property type="entry name" value="Histidine-containing phosphotransfer domain, HPT domain"/>
    <property type="match status" value="1"/>
</dbReference>
<reference evidence="1 2" key="1">
    <citation type="submission" date="2014-09" db="EMBL/GenBank/DDBJ databases">
        <title>Genome sequencing of Methyloceanibacter caenitepidi Gela4.</title>
        <authorList>
            <person name="Takeuchi M."/>
            <person name="Susumu S."/>
            <person name="Kamagata Y."/>
            <person name="Oshima K."/>
            <person name="Hattori M."/>
            <person name="Iwasaki W."/>
        </authorList>
    </citation>
    <scope>NUCLEOTIDE SEQUENCE [LARGE SCALE GENOMIC DNA]</scope>
    <source>
        <strain evidence="1 2">Gela4</strain>
    </source>
</reference>
<protein>
    <submittedName>
        <fullName evidence="1">Uncharacterized protein</fullName>
    </submittedName>
</protein>
<organism evidence="1 2">
    <name type="scientific">Methyloceanibacter caenitepidi</name>
    <dbReference type="NCBI Taxonomy" id="1384459"/>
    <lineage>
        <taxon>Bacteria</taxon>
        <taxon>Pseudomonadati</taxon>
        <taxon>Pseudomonadota</taxon>
        <taxon>Alphaproteobacteria</taxon>
        <taxon>Hyphomicrobiales</taxon>
        <taxon>Hyphomicrobiaceae</taxon>
        <taxon>Methyloceanibacter</taxon>
    </lineage>
</organism>
<dbReference type="GO" id="GO:0000160">
    <property type="term" value="P:phosphorelay signal transduction system"/>
    <property type="evidence" value="ECO:0007669"/>
    <property type="project" value="InterPro"/>
</dbReference>
<evidence type="ECO:0000313" key="2">
    <source>
        <dbReference type="Proteomes" id="UP000031643"/>
    </source>
</evidence>
<keyword evidence="2" id="KW-1185">Reference proteome</keyword>
<dbReference type="RefSeq" id="WP_045368933.1">
    <property type="nucleotide sequence ID" value="NZ_AP014648.1"/>
</dbReference>
<dbReference type="STRING" id="1384459.GL4_3239"/>
<dbReference type="AlphaFoldDB" id="A0A0A8K6X2"/>
<sequence>MKPVLDHTKLQGLKEILGEQKCNAALERFQEELRTCLAAIEGGGAERAESAHRLAGVAGLLGFDDLEEHSRRFLDAVTQEQDDVPALAENLVEAAHRAEAELSAAV</sequence>
<proteinExistence type="predicted"/>
<name>A0A0A8K6X2_9HYPH</name>
<dbReference type="OrthoDB" id="8453703at2"/>
<dbReference type="EMBL" id="AP014648">
    <property type="protein sequence ID" value="BAQ18670.1"/>
    <property type="molecule type" value="Genomic_DNA"/>
</dbReference>
<dbReference type="Proteomes" id="UP000031643">
    <property type="component" value="Chromosome"/>
</dbReference>
<dbReference type="HOGENOM" id="CLU_2220015_0_0_5"/>
<dbReference type="Gene3D" id="1.20.120.160">
    <property type="entry name" value="HPT domain"/>
    <property type="match status" value="1"/>
</dbReference>
<dbReference type="InterPro" id="IPR036641">
    <property type="entry name" value="HPT_dom_sf"/>
</dbReference>
<evidence type="ECO:0000313" key="1">
    <source>
        <dbReference type="EMBL" id="BAQ18670.1"/>
    </source>
</evidence>